<feature type="compositionally biased region" description="Polar residues" evidence="1">
    <location>
        <begin position="500"/>
        <end position="510"/>
    </location>
</feature>
<feature type="compositionally biased region" description="Basic and acidic residues" evidence="1">
    <location>
        <begin position="704"/>
        <end position="716"/>
    </location>
</feature>
<dbReference type="EMBL" id="JBJQOH010000003">
    <property type="protein sequence ID" value="KAL3691431.1"/>
    <property type="molecule type" value="Genomic_DNA"/>
</dbReference>
<feature type="region of interest" description="Disordered" evidence="1">
    <location>
        <begin position="122"/>
        <end position="143"/>
    </location>
</feature>
<feature type="compositionally biased region" description="Low complexity" evidence="1">
    <location>
        <begin position="739"/>
        <end position="752"/>
    </location>
</feature>
<feature type="compositionally biased region" description="Low complexity" evidence="1">
    <location>
        <begin position="973"/>
        <end position="984"/>
    </location>
</feature>
<protein>
    <submittedName>
        <fullName evidence="2">Uncharacterized protein</fullName>
    </submittedName>
</protein>
<feature type="region of interest" description="Disordered" evidence="1">
    <location>
        <begin position="534"/>
        <end position="576"/>
    </location>
</feature>
<feature type="region of interest" description="Disordered" evidence="1">
    <location>
        <begin position="589"/>
        <end position="795"/>
    </location>
</feature>
<feature type="compositionally biased region" description="Low complexity" evidence="1">
    <location>
        <begin position="639"/>
        <end position="654"/>
    </location>
</feature>
<name>A0ABD3HKR4_9MARC</name>
<feature type="compositionally biased region" description="Gly residues" evidence="1">
    <location>
        <begin position="1019"/>
        <end position="1028"/>
    </location>
</feature>
<feature type="region of interest" description="Disordered" evidence="1">
    <location>
        <begin position="1108"/>
        <end position="1128"/>
    </location>
</feature>
<proteinExistence type="predicted"/>
<evidence type="ECO:0000313" key="3">
    <source>
        <dbReference type="Proteomes" id="UP001633002"/>
    </source>
</evidence>
<gene>
    <name evidence="2" type="ORF">R1sor_005082</name>
</gene>
<comment type="caution">
    <text evidence="2">The sequence shown here is derived from an EMBL/GenBank/DDBJ whole genome shotgun (WGS) entry which is preliminary data.</text>
</comment>
<feature type="region of interest" description="Disordered" evidence="1">
    <location>
        <begin position="440"/>
        <end position="515"/>
    </location>
</feature>
<organism evidence="2 3">
    <name type="scientific">Riccia sorocarpa</name>
    <dbReference type="NCBI Taxonomy" id="122646"/>
    <lineage>
        <taxon>Eukaryota</taxon>
        <taxon>Viridiplantae</taxon>
        <taxon>Streptophyta</taxon>
        <taxon>Embryophyta</taxon>
        <taxon>Marchantiophyta</taxon>
        <taxon>Marchantiopsida</taxon>
        <taxon>Marchantiidae</taxon>
        <taxon>Marchantiales</taxon>
        <taxon>Ricciaceae</taxon>
        <taxon>Riccia</taxon>
    </lineage>
</organism>
<feature type="region of interest" description="Disordered" evidence="1">
    <location>
        <begin position="849"/>
        <end position="1071"/>
    </location>
</feature>
<sequence>MAARKLHMPGAQDRLGGSAGAVAEGLAQNGNGVYIQPVVETIYESRLAAPLMHPVPLASRFGGPRHDSWRPASAALQSTWIQRLRPASPEAPCSEFGQKVAHVWKDPEPPLWSSKALLLPGPSKEPLLDSHEEQNEADGGADLRLTVGGKAGASKNLPRNIDLNDKGKTKVQVHSPSSDELPIAVEELKNDNKNLLSGSGANVEYAKPPVVPGCSKDFIAGEGFPRRHGMDTPQEKKVVIPTPAPKSTCRNGESGALVTGFGSLRVVLKGPVGSLMMNKTVGTNAKLKGPLMEGAEAGDVPPAVNHFTVGSELVRVAHPAGPQVFTTLAQPGSSTQHKLTVPGSTRPGELRDGGLYPNLQSTGCPKENSGSFPMYQSHVPGKHSTFDYPACSNGYKSPGGFLPVTEDRPMGQSKNGWYSTFSAIGSGVYRANKASAAAHTLGPIQEEDGGTRREYPHEGKYQNRANGEASGKPSYGRNGIEASTARDVPAVGKWHADAGSSEQHASQMSAPFSPYQLPSKRPVPFLPARSPCWVEGEAPTGNDGGDAHQYQSGDAPSPSLLFAPPKSRQDDVEGLSAKPPWSFLFAAYKLPNQPGEPPNSNSSTGTLPLDGFPRANEGHVQRNNASSGPRGSFNQENESGGSARAGAQRAVSSAEARSLFDNQSSHFSSSPWPVDDGHNPTDDAGSASVTPSVQVPNAGHRFRYGQEQEKSRHKYDGGGSSMGGARDFSCKRAKNVTHSRSLSLGLRNSSGRMQGSGGPWSINEDHVSELPETSGQVPVSSFSGRKDDTSGSSPPLPVGCCKNTSDLRSPAFPNAALEDRGKSTALHLRTPNLGSERDGIHLGKIPQGLTSTHRGLHASNRDNCGPQAQVDVRQHSDPRNSDAGLRRDVEMQEAEPMIGDTFREVGSNSARPNGTGDFRHKHGRPRDPTDVGEASPPKRSRHYPSQRAADFQGGDSGAQPTGRENGAPTGKPSSWLSRWISSKSDTVGLGADANRQQTAAGSKEGQANGCGPSNAPAGRAGGRGGFTGERGFLGSSVGGQFSRREESGSDQWKNTRDLSSKRAVFGLPPYPTPSAAALALMGTVARKPGPLSSQRRGPIAVWHSVQMETTESPGTQKTVRNSELPKYV</sequence>
<accession>A0ABD3HKR4</accession>
<feature type="compositionally biased region" description="Polar residues" evidence="1">
    <location>
        <begin position="621"/>
        <end position="638"/>
    </location>
</feature>
<dbReference type="Proteomes" id="UP001633002">
    <property type="component" value="Unassembled WGS sequence"/>
</dbReference>
<feature type="compositionally biased region" description="Basic and acidic residues" evidence="1">
    <location>
        <begin position="1042"/>
        <end position="1060"/>
    </location>
</feature>
<feature type="compositionally biased region" description="Polar residues" evidence="1">
    <location>
        <begin position="329"/>
        <end position="338"/>
    </location>
</feature>
<feature type="compositionally biased region" description="Basic and acidic residues" evidence="1">
    <location>
        <begin position="449"/>
        <end position="461"/>
    </location>
</feature>
<feature type="compositionally biased region" description="Polar residues" evidence="1">
    <location>
        <begin position="1108"/>
        <end position="1121"/>
    </location>
</feature>
<feature type="region of interest" description="Disordered" evidence="1">
    <location>
        <begin position="329"/>
        <end position="354"/>
    </location>
</feature>
<keyword evidence="3" id="KW-1185">Reference proteome</keyword>
<feature type="compositionally biased region" description="Polar residues" evidence="1">
    <location>
        <begin position="660"/>
        <end position="671"/>
    </location>
</feature>
<evidence type="ECO:0000256" key="1">
    <source>
        <dbReference type="SAM" id="MobiDB-lite"/>
    </source>
</evidence>
<reference evidence="2 3" key="1">
    <citation type="submission" date="2024-09" db="EMBL/GenBank/DDBJ databases">
        <title>Chromosome-scale assembly of Riccia sorocarpa.</title>
        <authorList>
            <person name="Paukszto L."/>
        </authorList>
    </citation>
    <scope>NUCLEOTIDE SEQUENCE [LARGE SCALE GENOMIC DNA]</scope>
    <source>
        <strain evidence="2">LP-2024</strain>
        <tissue evidence="2">Aerial parts of the thallus</tissue>
    </source>
</reference>
<feature type="compositionally biased region" description="Polar residues" evidence="1">
    <location>
        <begin position="771"/>
        <end position="783"/>
    </location>
</feature>
<feature type="compositionally biased region" description="Basic and acidic residues" evidence="1">
    <location>
        <begin position="872"/>
        <end position="890"/>
    </location>
</feature>
<evidence type="ECO:0000313" key="2">
    <source>
        <dbReference type="EMBL" id="KAL3691431.1"/>
    </source>
</evidence>
<dbReference type="AlphaFoldDB" id="A0ABD3HKR4"/>